<feature type="chain" id="PRO_5014415442" evidence="1">
    <location>
        <begin position="19"/>
        <end position="290"/>
    </location>
</feature>
<dbReference type="OrthoDB" id="5283326at2759"/>
<evidence type="ECO:0000256" key="1">
    <source>
        <dbReference type="SAM" id="SignalP"/>
    </source>
</evidence>
<dbReference type="Gene3D" id="2.60.120.1160">
    <property type="match status" value="1"/>
</dbReference>
<feature type="domain" description="Glycoside hydrolase 131 catalytic N-terminal" evidence="2">
    <location>
        <begin position="23"/>
        <end position="282"/>
    </location>
</feature>
<reference evidence="3 4" key="1">
    <citation type="submission" date="2016-04" db="EMBL/GenBank/DDBJ databases">
        <title>A degradative enzymes factory behind the ericoid mycorrhizal symbiosis.</title>
        <authorList>
            <consortium name="DOE Joint Genome Institute"/>
            <person name="Martino E."/>
            <person name="Morin E."/>
            <person name="Grelet G."/>
            <person name="Kuo A."/>
            <person name="Kohler A."/>
            <person name="Daghino S."/>
            <person name="Barry K."/>
            <person name="Choi C."/>
            <person name="Cichocki N."/>
            <person name="Clum A."/>
            <person name="Copeland A."/>
            <person name="Hainaut M."/>
            <person name="Haridas S."/>
            <person name="Labutti K."/>
            <person name="Lindquist E."/>
            <person name="Lipzen A."/>
            <person name="Khouja H.-R."/>
            <person name="Murat C."/>
            <person name="Ohm R."/>
            <person name="Olson A."/>
            <person name="Spatafora J."/>
            <person name="Veneault-Fourrey C."/>
            <person name="Henrissat B."/>
            <person name="Grigoriev I."/>
            <person name="Martin F."/>
            <person name="Perotto S."/>
        </authorList>
    </citation>
    <scope>NUCLEOTIDE SEQUENCE [LARGE SCALE GENOMIC DNA]</scope>
    <source>
        <strain evidence="3 4">E</strain>
    </source>
</reference>
<proteinExistence type="predicted"/>
<dbReference type="Pfam" id="PF18271">
    <property type="entry name" value="GH131_N"/>
    <property type="match status" value="1"/>
</dbReference>
<dbReference type="InterPro" id="IPR041524">
    <property type="entry name" value="GH131_N"/>
</dbReference>
<protein>
    <submittedName>
        <fullName evidence="3">Glycoside hydrolase family 131 protein</fullName>
    </submittedName>
</protein>
<dbReference type="AlphaFoldDB" id="A0A2J6SRC7"/>
<dbReference type="Proteomes" id="UP000235371">
    <property type="component" value="Unassembled WGS sequence"/>
</dbReference>
<keyword evidence="4" id="KW-1185">Reference proteome</keyword>
<keyword evidence="1" id="KW-0732">Signal</keyword>
<dbReference type="GO" id="GO:0016787">
    <property type="term" value="F:hydrolase activity"/>
    <property type="evidence" value="ECO:0007669"/>
    <property type="project" value="UniProtKB-KW"/>
</dbReference>
<evidence type="ECO:0000259" key="2">
    <source>
        <dbReference type="Pfam" id="PF18271"/>
    </source>
</evidence>
<dbReference type="STRING" id="1095630.A0A2J6SRC7"/>
<dbReference type="GeneID" id="36586667"/>
<dbReference type="PANTHER" id="PTHR34612:SF2">
    <property type="entry name" value="GLYCOSIDE HYDROLASE 131 CATALYTIC N-TERMINAL DOMAIN-CONTAINING PROTEIN"/>
    <property type="match status" value="1"/>
</dbReference>
<organism evidence="3 4">
    <name type="scientific">Hyaloscypha bicolor E</name>
    <dbReference type="NCBI Taxonomy" id="1095630"/>
    <lineage>
        <taxon>Eukaryota</taxon>
        <taxon>Fungi</taxon>
        <taxon>Dikarya</taxon>
        <taxon>Ascomycota</taxon>
        <taxon>Pezizomycotina</taxon>
        <taxon>Leotiomycetes</taxon>
        <taxon>Helotiales</taxon>
        <taxon>Hyaloscyphaceae</taxon>
        <taxon>Hyaloscypha</taxon>
        <taxon>Hyaloscypha bicolor</taxon>
    </lineage>
</organism>
<dbReference type="PANTHER" id="PTHR34612">
    <property type="entry name" value="GH131_N DOMAIN-CONTAINING PROTEIN"/>
    <property type="match status" value="1"/>
</dbReference>
<evidence type="ECO:0000313" key="3">
    <source>
        <dbReference type="EMBL" id="PMD53331.1"/>
    </source>
</evidence>
<dbReference type="EMBL" id="KZ613887">
    <property type="protein sequence ID" value="PMD53331.1"/>
    <property type="molecule type" value="Genomic_DNA"/>
</dbReference>
<accession>A0A2J6SRC7</accession>
<sequence length="290" mass="30977">MQFLSFLSLLALATATSAQKCQLQFDGRVPVGSTPASFDVNTSPFGTKNVFGQNLTWSKIIVLPNITRSLFDGTANIPLEVTLSDASIFAPSATNIQTGFRRAELNPASNNGTDPSTLGVKTLHFSVRKDNARPLNISHEYQLVFLEDAKFTTNQFVLKTGTIAGQPAGQNPDLLVLQGNVNAPVIENLFNVSFTANVWHNFALTLNFTANTVQTFYSQNAAALASVTGVVSNDLSGQGQFHFGALKKGTGVNLTDVTKQGFQESGINEGVIYGGIFEEISTCGCVSLCP</sequence>
<gene>
    <name evidence="3" type="ORF">K444DRAFT_599742</name>
</gene>
<name>A0A2J6SRC7_9HELO</name>
<evidence type="ECO:0000313" key="4">
    <source>
        <dbReference type="Proteomes" id="UP000235371"/>
    </source>
</evidence>
<keyword evidence="3" id="KW-0378">Hydrolase</keyword>
<feature type="signal peptide" evidence="1">
    <location>
        <begin position="1"/>
        <end position="18"/>
    </location>
</feature>
<dbReference type="InParanoid" id="A0A2J6SRC7"/>
<dbReference type="RefSeq" id="XP_024730235.1">
    <property type="nucleotide sequence ID" value="XM_024878590.1"/>
</dbReference>